<reference evidence="2" key="1">
    <citation type="submission" date="2018-05" db="EMBL/GenBank/DDBJ databases">
        <authorList>
            <person name="Li Y."/>
        </authorList>
    </citation>
    <scope>NUCLEOTIDE SEQUENCE [LARGE SCALE GENOMIC DNA]</scope>
    <source>
        <strain evidence="2">3d-2-2</strain>
    </source>
</reference>
<keyword evidence="2" id="KW-1185">Reference proteome</keyword>
<dbReference type="Proteomes" id="UP000245212">
    <property type="component" value="Unassembled WGS sequence"/>
</dbReference>
<organism evidence="1 2">
    <name type="scientific">Corticimicrobacter populi</name>
    <dbReference type="NCBI Taxonomy" id="2175229"/>
    <lineage>
        <taxon>Bacteria</taxon>
        <taxon>Pseudomonadati</taxon>
        <taxon>Pseudomonadota</taxon>
        <taxon>Betaproteobacteria</taxon>
        <taxon>Burkholderiales</taxon>
        <taxon>Alcaligenaceae</taxon>
        <taxon>Corticimicrobacter</taxon>
    </lineage>
</organism>
<protein>
    <submittedName>
        <fullName evidence="1">ABC transporter</fullName>
    </submittedName>
</protein>
<proteinExistence type="predicted"/>
<accession>A0A2V1JZY6</accession>
<dbReference type="Pfam" id="PF05494">
    <property type="entry name" value="MlaC"/>
    <property type="match status" value="1"/>
</dbReference>
<evidence type="ECO:0000313" key="2">
    <source>
        <dbReference type="Proteomes" id="UP000245212"/>
    </source>
</evidence>
<dbReference type="RefSeq" id="WP_109062532.1">
    <property type="nucleotide sequence ID" value="NZ_QETA01000005.1"/>
</dbReference>
<dbReference type="PIRSF" id="PIRSF004649">
    <property type="entry name" value="MlaC"/>
    <property type="match status" value="1"/>
</dbReference>
<dbReference type="Gene3D" id="1.10.10.640">
    <property type="entry name" value="phospholipid-binding protein"/>
    <property type="match status" value="1"/>
</dbReference>
<evidence type="ECO:0000313" key="1">
    <source>
        <dbReference type="EMBL" id="PWF22293.1"/>
    </source>
</evidence>
<comment type="caution">
    <text evidence="1">The sequence shown here is derived from an EMBL/GenBank/DDBJ whole genome shotgun (WGS) entry which is preliminary data.</text>
</comment>
<dbReference type="PANTHER" id="PTHR36573:SF1">
    <property type="entry name" value="INTERMEMBRANE PHOSPHOLIPID TRANSPORT SYSTEM BINDING PROTEIN MLAC"/>
    <property type="match status" value="1"/>
</dbReference>
<dbReference type="PANTHER" id="PTHR36573">
    <property type="entry name" value="INTERMEMBRANE PHOSPHOLIPID TRANSPORT SYSTEM BINDING PROTEIN MLAC"/>
    <property type="match status" value="1"/>
</dbReference>
<gene>
    <name evidence="1" type="ORF">DD235_12040</name>
</gene>
<dbReference type="InterPro" id="IPR008869">
    <property type="entry name" value="MlaC/ttg2D"/>
</dbReference>
<dbReference type="AlphaFoldDB" id="A0A2V1JZY6"/>
<name>A0A2V1JZY6_9BURK</name>
<sequence>MQNTVHPNTPLLRRLFFIAMIGLLLTAASVWLRPAAAQDAQPDPQGAPQAFIETVANQALTRIRADGSVRAGDRARINRAVDELILPYVDFEKTTRLAAGRHWRSATPEQRQQLAEAFRGTLIRTYSGALTQVDNQTAIQMLPFRGDADAKDVVVSSQFIQGTRPLARVDYRLEKTPDGWKVYDLNVEGIWLIQNYRNQFNQQIQQNGIDGLIQALNTQNTQTSQ</sequence>
<dbReference type="Gene3D" id="3.10.450.50">
    <property type="match status" value="1"/>
</dbReference>
<dbReference type="EMBL" id="QETA01000005">
    <property type="protein sequence ID" value="PWF22293.1"/>
    <property type="molecule type" value="Genomic_DNA"/>
</dbReference>